<evidence type="ECO:0000256" key="1">
    <source>
        <dbReference type="ARBA" id="ARBA00004191"/>
    </source>
</evidence>
<protein>
    <recommendedName>
        <fullName evidence="8">Cell wall mannoprotein 1</fullName>
    </recommendedName>
</protein>
<dbReference type="PANTHER" id="PTHR38123">
    <property type="entry name" value="CELL WALL SERINE-THREONINE-RICH GALACTOMANNOPROTEIN MP1 (AFU_ORTHOLOGUE AFUA_4G03240)"/>
    <property type="match status" value="1"/>
</dbReference>
<dbReference type="GO" id="GO:0009277">
    <property type="term" value="C:fungal-type cell wall"/>
    <property type="evidence" value="ECO:0007669"/>
    <property type="project" value="UniProtKB-ARBA"/>
</dbReference>
<comment type="subcellular location">
    <subcellularLocation>
        <location evidence="1">Secreted</location>
        <location evidence="1">Cell wall</location>
    </subcellularLocation>
</comment>
<dbReference type="Proteomes" id="UP000266188">
    <property type="component" value="Unassembled WGS sequence"/>
</dbReference>
<feature type="chain" id="PRO_5017446279" description="Cell wall mannoprotein 1" evidence="9">
    <location>
        <begin position="21"/>
        <end position="177"/>
    </location>
</feature>
<keyword evidence="5" id="KW-0446">Lipid-binding</keyword>
<evidence type="ECO:0000313" key="10">
    <source>
        <dbReference type="EMBL" id="RJE18354.1"/>
    </source>
</evidence>
<keyword evidence="11" id="KW-1185">Reference proteome</keyword>
<comment type="similarity">
    <text evidence="7">Belongs to the cell wall mannoprotein 1 family.</text>
</comment>
<dbReference type="InterPro" id="IPR021054">
    <property type="entry name" value="Cell_wall_mannoprotein_1"/>
</dbReference>
<accession>A0A3A2ZGB1</accession>
<evidence type="ECO:0000256" key="6">
    <source>
        <dbReference type="ARBA" id="ARBA00056563"/>
    </source>
</evidence>
<name>A0A3A2ZGB1_9EURO</name>
<keyword evidence="4 9" id="KW-0732">Signal</keyword>
<evidence type="ECO:0000256" key="7">
    <source>
        <dbReference type="ARBA" id="ARBA00060953"/>
    </source>
</evidence>
<proteinExistence type="inferred from homology"/>
<gene>
    <name evidence="10" type="ORF">PHISCL_09313</name>
</gene>
<organism evidence="10 11">
    <name type="scientific">Aspergillus sclerotialis</name>
    <dbReference type="NCBI Taxonomy" id="2070753"/>
    <lineage>
        <taxon>Eukaryota</taxon>
        <taxon>Fungi</taxon>
        <taxon>Dikarya</taxon>
        <taxon>Ascomycota</taxon>
        <taxon>Pezizomycotina</taxon>
        <taxon>Eurotiomycetes</taxon>
        <taxon>Eurotiomycetidae</taxon>
        <taxon>Eurotiales</taxon>
        <taxon>Aspergillaceae</taxon>
        <taxon>Aspergillus</taxon>
        <taxon>Aspergillus subgen. Polypaecilum</taxon>
    </lineage>
</organism>
<feature type="signal peptide" evidence="9">
    <location>
        <begin position="1"/>
        <end position="20"/>
    </location>
</feature>
<dbReference type="PANTHER" id="PTHR38123:SF1">
    <property type="entry name" value="HYDROPHOBIC SURFACE BINDING PROTEIN"/>
    <property type="match status" value="1"/>
</dbReference>
<evidence type="ECO:0000256" key="4">
    <source>
        <dbReference type="ARBA" id="ARBA00022729"/>
    </source>
</evidence>
<dbReference type="Gene3D" id="1.20.1280.140">
    <property type="match status" value="1"/>
</dbReference>
<dbReference type="EMBL" id="MVGC01000571">
    <property type="protein sequence ID" value="RJE18354.1"/>
    <property type="molecule type" value="Genomic_DNA"/>
</dbReference>
<dbReference type="AlphaFoldDB" id="A0A3A2ZGB1"/>
<evidence type="ECO:0000256" key="8">
    <source>
        <dbReference type="ARBA" id="ARBA00071527"/>
    </source>
</evidence>
<dbReference type="GO" id="GO:0005576">
    <property type="term" value="C:extracellular region"/>
    <property type="evidence" value="ECO:0007669"/>
    <property type="project" value="TreeGrafter"/>
</dbReference>
<reference evidence="11" key="1">
    <citation type="submission" date="2017-02" db="EMBL/GenBank/DDBJ databases">
        <authorList>
            <person name="Tafer H."/>
            <person name="Lopandic K."/>
        </authorList>
    </citation>
    <scope>NUCLEOTIDE SEQUENCE [LARGE SCALE GENOMIC DNA]</scope>
    <source>
        <strain evidence="11">CBS 366.77</strain>
    </source>
</reference>
<comment type="function">
    <text evidence="6">Constitutive protein of the cell wall. Antigen target of host humoral immune response.</text>
</comment>
<dbReference type="FunFam" id="1.20.1280.140:FF:000001">
    <property type="entry name" value="Cell wall serine-threonine-rich galactomannoprotein Mp1"/>
    <property type="match status" value="1"/>
</dbReference>
<sequence>MYLKPTITLLLTLLLPLTSTTPLNRRDASTVIADLNTISADIADFDAAVNVFDGSLAQALAIQTKENKMEDDIQTAIGHTQSSAAFTTAESTAVTNTLLDLEPDILSSLNLVVSKKTLFVKAGVKSLVHLDLQNLKAKTDGMSTALQAKVTAADKATIASHTVDVDAAFNSAISAFS</sequence>
<evidence type="ECO:0000313" key="11">
    <source>
        <dbReference type="Proteomes" id="UP000266188"/>
    </source>
</evidence>
<dbReference type="GO" id="GO:0008289">
    <property type="term" value="F:lipid binding"/>
    <property type="evidence" value="ECO:0007669"/>
    <property type="project" value="UniProtKB-KW"/>
</dbReference>
<keyword evidence="3" id="KW-0964">Secreted</keyword>
<evidence type="ECO:0000256" key="9">
    <source>
        <dbReference type="SAM" id="SignalP"/>
    </source>
</evidence>
<dbReference type="OrthoDB" id="3485059at2759"/>
<dbReference type="Pfam" id="PF12296">
    <property type="entry name" value="HsbA"/>
    <property type="match status" value="1"/>
</dbReference>
<keyword evidence="2" id="KW-0134">Cell wall</keyword>
<evidence type="ECO:0000256" key="3">
    <source>
        <dbReference type="ARBA" id="ARBA00022525"/>
    </source>
</evidence>
<evidence type="ECO:0000256" key="5">
    <source>
        <dbReference type="ARBA" id="ARBA00023121"/>
    </source>
</evidence>
<comment type="caution">
    <text evidence="10">The sequence shown here is derived from an EMBL/GenBank/DDBJ whole genome shotgun (WGS) entry which is preliminary data.</text>
</comment>
<evidence type="ECO:0000256" key="2">
    <source>
        <dbReference type="ARBA" id="ARBA00022512"/>
    </source>
</evidence>